<protein>
    <submittedName>
        <fullName evidence="2">Uncharacterized protein</fullName>
    </submittedName>
</protein>
<proteinExistence type="predicted"/>
<accession>A0A655ZTK1</accession>
<feature type="region of interest" description="Disordered" evidence="1">
    <location>
        <begin position="1"/>
        <end position="44"/>
    </location>
</feature>
<evidence type="ECO:0000313" key="3">
    <source>
        <dbReference type="Proteomes" id="UP000046067"/>
    </source>
</evidence>
<dbReference type="AlphaFoldDB" id="A0A655ZTK1"/>
<reference evidence="2 3" key="1">
    <citation type="submission" date="2015-07" db="EMBL/GenBank/DDBJ databases">
        <authorList>
            <consortium name="Pathogen Informatics"/>
        </authorList>
    </citation>
    <scope>NUCLEOTIDE SEQUENCE [LARGE SCALE GENOMIC DNA]</scope>
    <source>
        <strain evidence="2 3">A325</strain>
    </source>
</reference>
<name>A0A655ZTK1_VIBCL</name>
<organism evidence="2 3">
    <name type="scientific">Vibrio cholerae</name>
    <dbReference type="NCBI Taxonomy" id="666"/>
    <lineage>
        <taxon>Bacteria</taxon>
        <taxon>Pseudomonadati</taxon>
        <taxon>Pseudomonadota</taxon>
        <taxon>Gammaproteobacteria</taxon>
        <taxon>Vibrionales</taxon>
        <taxon>Vibrionaceae</taxon>
        <taxon>Vibrio</taxon>
    </lineage>
</organism>
<gene>
    <name evidence="2" type="ORF">ERS013201_03541</name>
</gene>
<evidence type="ECO:0000256" key="1">
    <source>
        <dbReference type="SAM" id="MobiDB-lite"/>
    </source>
</evidence>
<dbReference type="EMBL" id="CWQJ01000033">
    <property type="protein sequence ID" value="CSC78327.1"/>
    <property type="molecule type" value="Genomic_DNA"/>
</dbReference>
<evidence type="ECO:0000313" key="2">
    <source>
        <dbReference type="EMBL" id="CSC78327.1"/>
    </source>
</evidence>
<dbReference type="Proteomes" id="UP000046067">
    <property type="component" value="Unassembled WGS sequence"/>
</dbReference>
<sequence length="44" mass="5227">MFGNPYTERNKEQCSEDNYPLSKTQHRGQPLIAKPCTQHHEKQR</sequence>